<keyword evidence="1" id="KW-0812">Transmembrane</keyword>
<name>A0A4Y7QJ96_9AGAM</name>
<evidence type="ECO:0000313" key="3">
    <source>
        <dbReference type="Proteomes" id="UP000294933"/>
    </source>
</evidence>
<dbReference type="Proteomes" id="UP000294933">
    <property type="component" value="Unassembled WGS sequence"/>
</dbReference>
<keyword evidence="3" id="KW-1185">Reference proteome</keyword>
<keyword evidence="1" id="KW-1133">Transmembrane helix</keyword>
<dbReference type="AlphaFoldDB" id="A0A4Y7QJ96"/>
<accession>A0A4Y7QJ96</accession>
<evidence type="ECO:0000256" key="1">
    <source>
        <dbReference type="SAM" id="Phobius"/>
    </source>
</evidence>
<organism evidence="2 3">
    <name type="scientific">Rickenella mellea</name>
    <dbReference type="NCBI Taxonomy" id="50990"/>
    <lineage>
        <taxon>Eukaryota</taxon>
        <taxon>Fungi</taxon>
        <taxon>Dikarya</taxon>
        <taxon>Basidiomycota</taxon>
        <taxon>Agaricomycotina</taxon>
        <taxon>Agaricomycetes</taxon>
        <taxon>Hymenochaetales</taxon>
        <taxon>Rickenellaceae</taxon>
        <taxon>Rickenella</taxon>
    </lineage>
</organism>
<evidence type="ECO:0000313" key="2">
    <source>
        <dbReference type="EMBL" id="TDL27737.1"/>
    </source>
</evidence>
<protein>
    <submittedName>
        <fullName evidence="2">Uncharacterized protein</fullName>
    </submittedName>
</protein>
<reference evidence="2 3" key="1">
    <citation type="submission" date="2018-06" db="EMBL/GenBank/DDBJ databases">
        <title>A transcriptomic atlas of mushroom development highlights an independent origin of complex multicellularity.</title>
        <authorList>
            <consortium name="DOE Joint Genome Institute"/>
            <person name="Krizsan K."/>
            <person name="Almasi E."/>
            <person name="Merenyi Z."/>
            <person name="Sahu N."/>
            <person name="Viragh M."/>
            <person name="Koszo T."/>
            <person name="Mondo S."/>
            <person name="Kiss B."/>
            <person name="Balint B."/>
            <person name="Kues U."/>
            <person name="Barry K."/>
            <person name="Hegedus J.C."/>
            <person name="Henrissat B."/>
            <person name="Johnson J."/>
            <person name="Lipzen A."/>
            <person name="Ohm R."/>
            <person name="Nagy I."/>
            <person name="Pangilinan J."/>
            <person name="Yan J."/>
            <person name="Xiong Y."/>
            <person name="Grigoriev I.V."/>
            <person name="Hibbett D.S."/>
            <person name="Nagy L.G."/>
        </authorList>
    </citation>
    <scope>NUCLEOTIDE SEQUENCE [LARGE SCALE GENOMIC DNA]</scope>
    <source>
        <strain evidence="2 3">SZMC22713</strain>
    </source>
</reference>
<proteinExistence type="predicted"/>
<sequence>MERGCSKGIPLYRTVFVIFHKMYMLLIIVMTCGPPSRLSWVTRGPTNTGVCRYNSTVDFALRHAIFHNSKQSSLWRLTFTMTTTEVCAKAQAESFRRSLLPSVIGTTVVAVVSIRVVSGNNYNLMNLTN</sequence>
<dbReference type="EMBL" id="ML170158">
    <property type="protein sequence ID" value="TDL27737.1"/>
    <property type="molecule type" value="Genomic_DNA"/>
</dbReference>
<feature type="transmembrane region" description="Helical" evidence="1">
    <location>
        <begin position="99"/>
        <end position="117"/>
    </location>
</feature>
<keyword evidence="1" id="KW-0472">Membrane</keyword>
<feature type="transmembrane region" description="Helical" evidence="1">
    <location>
        <begin position="12"/>
        <end position="33"/>
    </location>
</feature>
<gene>
    <name evidence="2" type="ORF">BD410DRAFT_327535</name>
</gene>
<dbReference type="VEuPathDB" id="FungiDB:BD410DRAFT_327535"/>